<feature type="domain" description="Pectinesterase inhibitor" evidence="5">
    <location>
        <begin position="24"/>
        <end position="177"/>
    </location>
</feature>
<name>A0AAP0PJD0_9MAGN</name>
<reference evidence="6 7" key="1">
    <citation type="submission" date="2024-01" db="EMBL/GenBank/DDBJ databases">
        <title>Genome assemblies of Stephania.</title>
        <authorList>
            <person name="Yang L."/>
        </authorList>
    </citation>
    <scope>NUCLEOTIDE SEQUENCE [LARGE SCALE GENOMIC DNA]</scope>
    <source>
        <strain evidence="6">QJT</strain>
        <tissue evidence="6">Leaf</tissue>
    </source>
</reference>
<evidence type="ECO:0000256" key="1">
    <source>
        <dbReference type="ARBA" id="ARBA00022729"/>
    </source>
</evidence>
<proteinExistence type="inferred from homology"/>
<dbReference type="CDD" id="cd15795">
    <property type="entry name" value="PMEI-Pla_a_1_like"/>
    <property type="match status" value="1"/>
</dbReference>
<dbReference type="PANTHER" id="PTHR35357">
    <property type="entry name" value="OS02G0537100 PROTEIN"/>
    <property type="match status" value="1"/>
</dbReference>
<feature type="signal peptide" evidence="4">
    <location>
        <begin position="1"/>
        <end position="23"/>
    </location>
</feature>
<evidence type="ECO:0000256" key="3">
    <source>
        <dbReference type="ARBA" id="ARBA00038471"/>
    </source>
</evidence>
<comment type="caution">
    <text evidence="6">The sequence shown here is derived from an EMBL/GenBank/DDBJ whole genome shotgun (WGS) entry which is preliminary data.</text>
</comment>
<dbReference type="SMART" id="SM00856">
    <property type="entry name" value="PMEI"/>
    <property type="match status" value="1"/>
</dbReference>
<keyword evidence="7" id="KW-1185">Reference proteome</keyword>
<dbReference type="SUPFAM" id="SSF101148">
    <property type="entry name" value="Plant invertase/pectin methylesterase inhibitor"/>
    <property type="match status" value="1"/>
</dbReference>
<evidence type="ECO:0000256" key="2">
    <source>
        <dbReference type="ARBA" id="ARBA00023157"/>
    </source>
</evidence>
<sequence>MRPLSCLFFSSFTFALYFHGAYGATDNFINGTCTQIASNDPNVNFTFCIATLQVAMKNNSVGGLEGLGLATMNLMKTNVSGIIFQIKNLLNQQGLEPYHRNCLMDCHELYSDSVDALNVASQSFASKRYFDANIQVSAVMDASTTCEDGFSEKEGEVSPLTSMNNVMFQLCAIALSITNMFS</sequence>
<dbReference type="GO" id="GO:0005576">
    <property type="term" value="C:extracellular region"/>
    <property type="evidence" value="ECO:0007669"/>
    <property type="project" value="UniProtKB-ARBA"/>
</dbReference>
<evidence type="ECO:0000313" key="6">
    <source>
        <dbReference type="EMBL" id="KAK9144834.1"/>
    </source>
</evidence>
<evidence type="ECO:0000313" key="7">
    <source>
        <dbReference type="Proteomes" id="UP001417504"/>
    </source>
</evidence>
<dbReference type="InterPro" id="IPR006501">
    <property type="entry name" value="Pectinesterase_inhib_dom"/>
</dbReference>
<dbReference type="FunFam" id="1.20.140.40:FF:000002">
    <property type="entry name" value="Putative invertase inhibitor"/>
    <property type="match status" value="1"/>
</dbReference>
<dbReference type="NCBIfam" id="TIGR01614">
    <property type="entry name" value="PME_inhib"/>
    <property type="match status" value="1"/>
</dbReference>
<organism evidence="6 7">
    <name type="scientific">Stephania japonica</name>
    <dbReference type="NCBI Taxonomy" id="461633"/>
    <lineage>
        <taxon>Eukaryota</taxon>
        <taxon>Viridiplantae</taxon>
        <taxon>Streptophyta</taxon>
        <taxon>Embryophyta</taxon>
        <taxon>Tracheophyta</taxon>
        <taxon>Spermatophyta</taxon>
        <taxon>Magnoliopsida</taxon>
        <taxon>Ranunculales</taxon>
        <taxon>Menispermaceae</taxon>
        <taxon>Menispermoideae</taxon>
        <taxon>Cissampelideae</taxon>
        <taxon>Stephania</taxon>
    </lineage>
</organism>
<dbReference type="InterPro" id="IPR035513">
    <property type="entry name" value="Invertase/methylesterase_inhib"/>
</dbReference>
<dbReference type="GO" id="GO:0004857">
    <property type="term" value="F:enzyme inhibitor activity"/>
    <property type="evidence" value="ECO:0007669"/>
    <property type="project" value="InterPro"/>
</dbReference>
<accession>A0AAP0PJD0</accession>
<evidence type="ECO:0000256" key="4">
    <source>
        <dbReference type="SAM" id="SignalP"/>
    </source>
</evidence>
<evidence type="ECO:0000259" key="5">
    <source>
        <dbReference type="SMART" id="SM00856"/>
    </source>
</evidence>
<keyword evidence="2" id="KW-1015">Disulfide bond</keyword>
<comment type="similarity">
    <text evidence="3">Belongs to the PMEI family.</text>
</comment>
<dbReference type="Pfam" id="PF04043">
    <property type="entry name" value="PMEI"/>
    <property type="match status" value="1"/>
</dbReference>
<keyword evidence="1 4" id="KW-0732">Signal</keyword>
<dbReference type="EMBL" id="JBBNAE010000002">
    <property type="protein sequence ID" value="KAK9144834.1"/>
    <property type="molecule type" value="Genomic_DNA"/>
</dbReference>
<gene>
    <name evidence="6" type="ORF">Sjap_004737</name>
</gene>
<protein>
    <recommendedName>
        <fullName evidence="5">Pectinesterase inhibitor domain-containing protein</fullName>
    </recommendedName>
</protein>
<feature type="chain" id="PRO_5042863177" description="Pectinesterase inhibitor domain-containing protein" evidence="4">
    <location>
        <begin position="24"/>
        <end position="182"/>
    </location>
</feature>
<dbReference type="AlphaFoldDB" id="A0AAP0PJD0"/>
<dbReference type="PANTHER" id="PTHR35357:SF17">
    <property type="entry name" value="PECTINESTERASE INHIBITOR 12"/>
    <property type="match status" value="1"/>
</dbReference>
<dbReference type="InterPro" id="IPR034088">
    <property type="entry name" value="Pla_a_1-like"/>
</dbReference>
<dbReference type="Gene3D" id="1.20.140.40">
    <property type="entry name" value="Invertase/pectin methylesterase inhibitor family protein"/>
    <property type="match status" value="1"/>
</dbReference>
<dbReference type="Proteomes" id="UP001417504">
    <property type="component" value="Unassembled WGS sequence"/>
</dbReference>